<comment type="caution">
    <text evidence="1">The sequence shown here is derived from an EMBL/GenBank/DDBJ whole genome shotgun (WGS) entry which is preliminary data.</text>
</comment>
<name>A0A948TP79_9BACT</name>
<reference evidence="1" key="2">
    <citation type="submission" date="2021-04" db="EMBL/GenBank/DDBJ databases">
        <authorList>
            <person name="Gilroy R."/>
        </authorList>
    </citation>
    <scope>NUCLEOTIDE SEQUENCE</scope>
    <source>
        <strain evidence="1">8470</strain>
    </source>
</reference>
<sequence>MMFLRFFSWTLADFFFSLYKQTNLKDMRSICFFLLLLLFPGLKAQDVKFDITLKGITLNYTVVNDTPNDIYLVQYGNFNPDRGSHCYVYYKDTDGYVGEVSFVLIEKMGFLIKSGTCFSRDIDLSELDRQRLVRISCRAAILMKDEHGNPYIERFDRSIAF</sequence>
<organism evidence="1 2">
    <name type="scientific">Candidatus Phocaeicola excrementipullorum</name>
    <dbReference type="NCBI Taxonomy" id="2838731"/>
    <lineage>
        <taxon>Bacteria</taxon>
        <taxon>Pseudomonadati</taxon>
        <taxon>Bacteroidota</taxon>
        <taxon>Bacteroidia</taxon>
        <taxon>Bacteroidales</taxon>
        <taxon>Bacteroidaceae</taxon>
        <taxon>Phocaeicola</taxon>
    </lineage>
</organism>
<gene>
    <name evidence="1" type="ORF">H9928_10105</name>
</gene>
<protein>
    <submittedName>
        <fullName evidence="1">Uncharacterized protein</fullName>
    </submittedName>
</protein>
<dbReference type="AlphaFoldDB" id="A0A948TP79"/>
<proteinExistence type="predicted"/>
<reference evidence="1" key="1">
    <citation type="journal article" date="2021" name="PeerJ">
        <title>Extensive microbial diversity within the chicken gut microbiome revealed by metagenomics and culture.</title>
        <authorList>
            <person name="Gilroy R."/>
            <person name="Ravi A."/>
            <person name="Getino M."/>
            <person name="Pursley I."/>
            <person name="Horton D.L."/>
            <person name="Alikhan N.F."/>
            <person name="Baker D."/>
            <person name="Gharbi K."/>
            <person name="Hall N."/>
            <person name="Watson M."/>
            <person name="Adriaenssens E.M."/>
            <person name="Foster-Nyarko E."/>
            <person name="Jarju S."/>
            <person name="Secka A."/>
            <person name="Antonio M."/>
            <person name="Oren A."/>
            <person name="Chaudhuri R.R."/>
            <person name="La Ragione R."/>
            <person name="Hildebrand F."/>
            <person name="Pallen M.J."/>
        </authorList>
    </citation>
    <scope>NUCLEOTIDE SEQUENCE</scope>
    <source>
        <strain evidence="1">8470</strain>
    </source>
</reference>
<dbReference type="Proteomes" id="UP000784286">
    <property type="component" value="Unassembled WGS sequence"/>
</dbReference>
<dbReference type="EMBL" id="JAHLFJ010000088">
    <property type="protein sequence ID" value="MBU3856884.1"/>
    <property type="molecule type" value="Genomic_DNA"/>
</dbReference>
<evidence type="ECO:0000313" key="2">
    <source>
        <dbReference type="Proteomes" id="UP000784286"/>
    </source>
</evidence>
<evidence type="ECO:0000313" key="1">
    <source>
        <dbReference type="EMBL" id="MBU3856884.1"/>
    </source>
</evidence>
<accession>A0A948TP79</accession>